<dbReference type="AlphaFoldDB" id="A0A165Z150"/>
<accession>A0A165Z150</accession>
<dbReference type="SUPFAM" id="SSF46785">
    <property type="entry name" value="Winged helix' DNA-binding domain"/>
    <property type="match status" value="1"/>
</dbReference>
<sequence>MKYEMNFNQNDNSNNKENNNDNFPLAALISIIYRTHNTHLNHLIERFNLTAGQIPFILHLLNKENISQDDLANDLFIDKGTVAIALRKLEDEGFVERKKSEENRRKYIIFFTPKGRKVALKIEKLNNHWENKLLNEFSSFEKKEFMKKIRMLSLKSIEIMKE</sequence>
<dbReference type="PROSITE" id="PS50995">
    <property type="entry name" value="HTH_MARR_2"/>
    <property type="match status" value="1"/>
</dbReference>
<dbReference type="GO" id="GO:0003677">
    <property type="term" value="F:DNA binding"/>
    <property type="evidence" value="ECO:0007669"/>
    <property type="project" value="UniProtKB-KW"/>
</dbReference>
<protein>
    <submittedName>
        <fullName evidence="5">Organic hydroperoxide resistance transcriptional regulator</fullName>
    </submittedName>
</protein>
<feature type="domain" description="HTH marR-type" evidence="4">
    <location>
        <begin position="22"/>
        <end position="154"/>
    </location>
</feature>
<evidence type="ECO:0000313" key="5">
    <source>
        <dbReference type="EMBL" id="KZX10116.1"/>
    </source>
</evidence>
<proteinExistence type="predicted"/>
<evidence type="ECO:0000256" key="2">
    <source>
        <dbReference type="ARBA" id="ARBA00023125"/>
    </source>
</evidence>
<dbReference type="InterPro" id="IPR011991">
    <property type="entry name" value="ArsR-like_HTH"/>
</dbReference>
<evidence type="ECO:0000256" key="1">
    <source>
        <dbReference type="ARBA" id="ARBA00023015"/>
    </source>
</evidence>
<keyword evidence="1" id="KW-0805">Transcription regulation</keyword>
<keyword evidence="2" id="KW-0238">DNA-binding</keyword>
<dbReference type="PANTHER" id="PTHR42756:SF1">
    <property type="entry name" value="TRANSCRIPTIONAL REPRESSOR OF EMRAB OPERON"/>
    <property type="match status" value="1"/>
</dbReference>
<dbReference type="CDD" id="cd00090">
    <property type="entry name" value="HTH_ARSR"/>
    <property type="match status" value="1"/>
</dbReference>
<gene>
    <name evidence="5" type="primary">ohrR</name>
    <name evidence="5" type="ORF">MBCUR_19130</name>
</gene>
<dbReference type="GO" id="GO:0003700">
    <property type="term" value="F:DNA-binding transcription factor activity"/>
    <property type="evidence" value="ECO:0007669"/>
    <property type="project" value="InterPro"/>
</dbReference>
<organism evidence="5 6">
    <name type="scientific">Methanobrevibacter curvatus</name>
    <dbReference type="NCBI Taxonomy" id="49547"/>
    <lineage>
        <taxon>Archaea</taxon>
        <taxon>Methanobacteriati</taxon>
        <taxon>Methanobacteriota</taxon>
        <taxon>Methanomada group</taxon>
        <taxon>Methanobacteria</taxon>
        <taxon>Methanobacteriales</taxon>
        <taxon>Methanobacteriaceae</taxon>
        <taxon>Methanobrevibacter</taxon>
    </lineage>
</organism>
<dbReference type="RefSeq" id="WP_084269703.1">
    <property type="nucleotide sequence ID" value="NZ_LWMV01000223.1"/>
</dbReference>
<reference evidence="5 6" key="1">
    <citation type="submission" date="2016-04" db="EMBL/GenBank/DDBJ databases">
        <title>Genome sequence of Methanobrevibacter curvatus DSM 11111.</title>
        <authorList>
            <person name="Poehlein A."/>
            <person name="Seedorf H."/>
            <person name="Daniel R."/>
        </authorList>
    </citation>
    <scope>NUCLEOTIDE SEQUENCE [LARGE SCALE GENOMIC DNA]</scope>
    <source>
        <strain evidence="5 6">DSM 11111</strain>
    </source>
</reference>
<keyword evidence="3" id="KW-0804">Transcription</keyword>
<dbReference type="InterPro" id="IPR000835">
    <property type="entry name" value="HTH_MarR-typ"/>
</dbReference>
<evidence type="ECO:0000259" key="4">
    <source>
        <dbReference type="PROSITE" id="PS50995"/>
    </source>
</evidence>
<keyword evidence="6" id="KW-1185">Reference proteome</keyword>
<dbReference type="OrthoDB" id="10712at2157"/>
<dbReference type="EMBL" id="LWMV01000223">
    <property type="protein sequence ID" value="KZX10116.1"/>
    <property type="molecule type" value="Genomic_DNA"/>
</dbReference>
<dbReference type="InterPro" id="IPR036390">
    <property type="entry name" value="WH_DNA-bd_sf"/>
</dbReference>
<evidence type="ECO:0000256" key="3">
    <source>
        <dbReference type="ARBA" id="ARBA00023163"/>
    </source>
</evidence>
<comment type="caution">
    <text evidence="5">The sequence shown here is derived from an EMBL/GenBank/DDBJ whole genome shotgun (WGS) entry which is preliminary data.</text>
</comment>
<dbReference type="Pfam" id="PF01047">
    <property type="entry name" value="MarR"/>
    <property type="match status" value="1"/>
</dbReference>
<dbReference type="Gene3D" id="1.10.10.10">
    <property type="entry name" value="Winged helix-like DNA-binding domain superfamily/Winged helix DNA-binding domain"/>
    <property type="match status" value="1"/>
</dbReference>
<dbReference type="InterPro" id="IPR036388">
    <property type="entry name" value="WH-like_DNA-bd_sf"/>
</dbReference>
<dbReference type="PATRIC" id="fig|49547.3.peg.2021"/>
<name>A0A165Z150_9EURY</name>
<dbReference type="PRINTS" id="PR00598">
    <property type="entry name" value="HTHMARR"/>
</dbReference>
<dbReference type="SMART" id="SM00347">
    <property type="entry name" value="HTH_MARR"/>
    <property type="match status" value="1"/>
</dbReference>
<evidence type="ECO:0000313" key="6">
    <source>
        <dbReference type="Proteomes" id="UP000077245"/>
    </source>
</evidence>
<dbReference type="STRING" id="49547.MBCUR_19130"/>
<dbReference type="Proteomes" id="UP000077245">
    <property type="component" value="Unassembled WGS sequence"/>
</dbReference>
<dbReference type="PANTHER" id="PTHR42756">
    <property type="entry name" value="TRANSCRIPTIONAL REGULATOR, MARR"/>
    <property type="match status" value="1"/>
</dbReference>